<reference evidence="2 3" key="1">
    <citation type="submission" date="2024-03" db="EMBL/GenBank/DDBJ databases">
        <title>Human intestinal bacterial collection.</title>
        <authorList>
            <person name="Pauvert C."/>
            <person name="Hitch T.C.A."/>
            <person name="Clavel T."/>
        </authorList>
    </citation>
    <scope>NUCLEOTIDE SEQUENCE [LARGE SCALE GENOMIC DNA]</scope>
    <source>
        <strain evidence="2 3">CLA-JM-H16</strain>
    </source>
</reference>
<comment type="caution">
    <text evidence="2">The sequence shown here is derived from an EMBL/GenBank/DDBJ whole genome shotgun (WGS) entry which is preliminary data.</text>
</comment>
<dbReference type="EMBL" id="JBBMEJ010000016">
    <property type="protein sequence ID" value="MEQ2371832.1"/>
    <property type="molecule type" value="Genomic_DNA"/>
</dbReference>
<evidence type="ECO:0000256" key="1">
    <source>
        <dbReference type="SAM" id="Phobius"/>
    </source>
</evidence>
<feature type="transmembrane region" description="Helical" evidence="1">
    <location>
        <begin position="6"/>
        <end position="39"/>
    </location>
</feature>
<evidence type="ECO:0000313" key="2">
    <source>
        <dbReference type="EMBL" id="MEQ2371832.1"/>
    </source>
</evidence>
<accession>A0ABV1BIT6</accession>
<keyword evidence="1" id="KW-0472">Membrane</keyword>
<gene>
    <name evidence="2" type="ORF">WMO28_13020</name>
</gene>
<name>A0ABV1BIT6_9FIRM</name>
<dbReference type="RefSeq" id="WP_349057223.1">
    <property type="nucleotide sequence ID" value="NZ_JBBMEJ010000016.1"/>
</dbReference>
<proteinExistence type="predicted"/>
<keyword evidence="1" id="KW-1133">Transmembrane helix</keyword>
<dbReference type="Proteomes" id="UP001473063">
    <property type="component" value="Unassembled WGS sequence"/>
</dbReference>
<organism evidence="2 3">
    <name type="scientific">Blautia aquisgranensis</name>
    <dbReference type="NCBI Taxonomy" id="3133153"/>
    <lineage>
        <taxon>Bacteria</taxon>
        <taxon>Bacillati</taxon>
        <taxon>Bacillota</taxon>
        <taxon>Clostridia</taxon>
        <taxon>Lachnospirales</taxon>
        <taxon>Lachnospiraceae</taxon>
        <taxon>Blautia</taxon>
    </lineage>
</organism>
<keyword evidence="1" id="KW-0812">Transmembrane</keyword>
<keyword evidence="3" id="KW-1185">Reference proteome</keyword>
<evidence type="ECO:0000313" key="3">
    <source>
        <dbReference type="Proteomes" id="UP001473063"/>
    </source>
</evidence>
<protein>
    <submittedName>
        <fullName evidence="2">Uncharacterized protein</fullName>
    </submittedName>
</protein>
<sequence>MKLLCTVIFFPVILIGMVVGGLMYIAFPLLIIGGIIALVTLRS</sequence>